<comment type="caution">
    <text evidence="2">The sequence shown here is derived from an EMBL/GenBank/DDBJ whole genome shotgun (WGS) entry which is preliminary data.</text>
</comment>
<dbReference type="GO" id="GO:0003824">
    <property type="term" value="F:catalytic activity"/>
    <property type="evidence" value="ECO:0007669"/>
    <property type="project" value="InterPro"/>
</dbReference>
<gene>
    <name evidence="2" type="ORF">E7027_06900</name>
</gene>
<dbReference type="InterPro" id="IPR036178">
    <property type="entry name" value="Formintransfe-cycloase-like_sf"/>
</dbReference>
<evidence type="ECO:0000313" key="3">
    <source>
        <dbReference type="Proteomes" id="UP000725649"/>
    </source>
</evidence>
<accession>A0A928DR04</accession>
<dbReference type="Pfam" id="PF04961">
    <property type="entry name" value="FTCD_C"/>
    <property type="match status" value="1"/>
</dbReference>
<proteinExistence type="predicted"/>
<organism evidence="2 3">
    <name type="scientific">Candidatus Avelusimicrobium gallicola</name>
    <dbReference type="NCBI Taxonomy" id="2562704"/>
    <lineage>
        <taxon>Bacteria</taxon>
        <taxon>Pseudomonadati</taxon>
        <taxon>Elusimicrobiota</taxon>
        <taxon>Elusimicrobia</taxon>
        <taxon>Elusimicrobiales</taxon>
        <taxon>Elusimicrobiaceae</taxon>
        <taxon>Candidatus Avelusimicrobium</taxon>
    </lineage>
</organism>
<dbReference type="EMBL" id="SUVG01000008">
    <property type="protein sequence ID" value="MBE6421830.1"/>
    <property type="molecule type" value="Genomic_DNA"/>
</dbReference>
<evidence type="ECO:0000259" key="1">
    <source>
        <dbReference type="Pfam" id="PF04961"/>
    </source>
</evidence>
<sequence length="189" mass="20459">MEWYTAAERFTEALASSDPTPGGGAAAAQAGAMGCALAMMAIGTTLKRKTISPDVKNRLEQSLKRLGALKNELKSYVQKDGEAYASYLTARKLPKENPSREEAIQNALLFAARVPSDAATTAVRALKETDTIKDDIAEVILSDVFCARHLLQACVRCAVESIRANLPYITHPDRIAELEKAVTVFLKSC</sequence>
<dbReference type="Proteomes" id="UP000725649">
    <property type="component" value="Unassembled WGS sequence"/>
</dbReference>
<reference evidence="2" key="1">
    <citation type="submission" date="2019-04" db="EMBL/GenBank/DDBJ databases">
        <title>Evolution of Biomass-Degrading Anaerobic Consortia Revealed by Metagenomics.</title>
        <authorList>
            <person name="Peng X."/>
        </authorList>
    </citation>
    <scope>NUCLEOTIDE SEQUENCE</scope>
    <source>
        <strain evidence="2">SIG66</strain>
    </source>
</reference>
<evidence type="ECO:0000313" key="2">
    <source>
        <dbReference type="EMBL" id="MBE6421830.1"/>
    </source>
</evidence>
<dbReference type="Gene3D" id="1.20.120.680">
    <property type="entry name" value="Formiminotetrahydrofolate cyclodeaminase monomer, up-and-down helical bundle"/>
    <property type="match status" value="1"/>
</dbReference>
<name>A0A928DR04_9BACT</name>
<protein>
    <submittedName>
        <fullName evidence="2">Cyclodeaminase/cyclohydrolase family protein</fullName>
    </submittedName>
</protein>
<dbReference type="SUPFAM" id="SSF101262">
    <property type="entry name" value="Methenyltetrahydrofolate cyclohydrolase-like"/>
    <property type="match status" value="1"/>
</dbReference>
<dbReference type="InterPro" id="IPR007044">
    <property type="entry name" value="Cyclodeamin/CycHdrlase"/>
</dbReference>
<dbReference type="AlphaFoldDB" id="A0A928DR04"/>
<feature type="domain" description="Cyclodeaminase/cyclohydrolase" evidence="1">
    <location>
        <begin position="8"/>
        <end position="182"/>
    </location>
</feature>